<feature type="repeat" description="TPR" evidence="3">
    <location>
        <begin position="87"/>
        <end position="120"/>
    </location>
</feature>
<keyword evidence="2 3" id="KW-0802">TPR repeat</keyword>
<keyword evidence="1" id="KW-0677">Repeat</keyword>
<feature type="signal peptide" evidence="5">
    <location>
        <begin position="1"/>
        <end position="20"/>
    </location>
</feature>
<dbReference type="Pfam" id="PF24125">
    <property type="entry name" value="Cds6_C"/>
    <property type="match status" value="1"/>
</dbReference>
<name>A0A1I4ZUZ2_9NEIS</name>
<dbReference type="Pfam" id="PF13432">
    <property type="entry name" value="TPR_16"/>
    <property type="match status" value="1"/>
</dbReference>
<sequence length="336" mass="37160">MSIRRILVAASLFLGVFAHAGEAEDIQQLINAKRYSQALARADKFLVGNPKDAQVRFLKGIIQAETGQSSEAIKTFSALAADYPQLPEPHNNLAVLYAQQNQIDKARQSLQMAIQTNPSYAIAHENLGDLYARLASQSYDKALQLENHNPNVKTKLKLVRELFSRAPIAVAKQKGATPRVTNVEPVPAPAKPVTPPPVAKPAPQPPAASAQPAKPAQTDNRDADKQKVVAAIQSWADAWARQNVNGYLAAYDRDFHPPKGQKFNAWAKERRERISAPKSIDVKVSDFKVEFSSDNSAKVRFRQNYRSDRLSSSTGKTMIMQKSGNRWLIREERTGG</sequence>
<evidence type="ECO:0000256" key="2">
    <source>
        <dbReference type="ARBA" id="ARBA00022803"/>
    </source>
</evidence>
<dbReference type="PANTHER" id="PTHR44858:SF1">
    <property type="entry name" value="UDP-N-ACETYLGLUCOSAMINE--PEPTIDE N-ACETYLGLUCOSAMINYLTRANSFERASE SPINDLY-RELATED"/>
    <property type="match status" value="1"/>
</dbReference>
<feature type="region of interest" description="Disordered" evidence="4">
    <location>
        <begin position="173"/>
        <end position="226"/>
    </location>
</feature>
<feature type="domain" description="Cds6 C-terminal" evidence="6">
    <location>
        <begin position="228"/>
        <end position="332"/>
    </location>
</feature>
<dbReference type="PANTHER" id="PTHR44858">
    <property type="entry name" value="TETRATRICOPEPTIDE REPEAT PROTEIN 6"/>
    <property type="match status" value="1"/>
</dbReference>
<feature type="compositionally biased region" description="Low complexity" evidence="4">
    <location>
        <begin position="207"/>
        <end position="217"/>
    </location>
</feature>
<evidence type="ECO:0000256" key="1">
    <source>
        <dbReference type="ARBA" id="ARBA00022737"/>
    </source>
</evidence>
<gene>
    <name evidence="7" type="ORF">SAMN05660284_01723</name>
</gene>
<dbReference type="Pfam" id="PF13414">
    <property type="entry name" value="TPR_11"/>
    <property type="match status" value="1"/>
</dbReference>
<reference evidence="8" key="1">
    <citation type="submission" date="2016-10" db="EMBL/GenBank/DDBJ databases">
        <authorList>
            <person name="Varghese N."/>
            <person name="Submissions S."/>
        </authorList>
    </citation>
    <scope>NUCLEOTIDE SEQUENCE [LARGE SCALE GENOMIC DNA]</scope>
    <source>
        <strain evidence="8">DSM 6150</strain>
    </source>
</reference>
<dbReference type="SUPFAM" id="SSF48452">
    <property type="entry name" value="TPR-like"/>
    <property type="match status" value="1"/>
</dbReference>
<dbReference type="PROSITE" id="PS50005">
    <property type="entry name" value="TPR"/>
    <property type="match status" value="1"/>
</dbReference>
<keyword evidence="8" id="KW-1185">Reference proteome</keyword>
<feature type="chain" id="PRO_5017229944" evidence="5">
    <location>
        <begin position="21"/>
        <end position="336"/>
    </location>
</feature>
<evidence type="ECO:0000313" key="7">
    <source>
        <dbReference type="EMBL" id="SFN53883.1"/>
    </source>
</evidence>
<dbReference type="SMART" id="SM00028">
    <property type="entry name" value="TPR"/>
    <property type="match status" value="3"/>
</dbReference>
<organism evidence="7 8">
    <name type="scientific">Formivibrio citricus</name>
    <dbReference type="NCBI Taxonomy" id="83765"/>
    <lineage>
        <taxon>Bacteria</taxon>
        <taxon>Pseudomonadati</taxon>
        <taxon>Pseudomonadota</taxon>
        <taxon>Betaproteobacteria</taxon>
        <taxon>Neisseriales</taxon>
        <taxon>Chitinibacteraceae</taxon>
        <taxon>Formivibrio</taxon>
    </lineage>
</organism>
<evidence type="ECO:0000256" key="4">
    <source>
        <dbReference type="SAM" id="MobiDB-lite"/>
    </source>
</evidence>
<dbReference type="AlphaFoldDB" id="A0A1I4ZUZ2"/>
<dbReference type="Gene3D" id="3.10.450.50">
    <property type="match status" value="1"/>
</dbReference>
<dbReference type="RefSeq" id="WP_091194530.1">
    <property type="nucleotide sequence ID" value="NZ_FOVE01000011.1"/>
</dbReference>
<proteinExistence type="predicted"/>
<accession>A0A1I4ZUZ2</accession>
<protein>
    <submittedName>
        <fullName evidence="7">Tetratricopeptide repeat-containing protein</fullName>
    </submittedName>
</protein>
<evidence type="ECO:0000256" key="3">
    <source>
        <dbReference type="PROSITE-ProRule" id="PRU00339"/>
    </source>
</evidence>
<dbReference type="InterPro" id="IPR050498">
    <property type="entry name" value="Ycf3"/>
</dbReference>
<dbReference type="InterPro" id="IPR019734">
    <property type="entry name" value="TPR_rpt"/>
</dbReference>
<dbReference type="EMBL" id="FOVE01000011">
    <property type="protein sequence ID" value="SFN53883.1"/>
    <property type="molecule type" value="Genomic_DNA"/>
</dbReference>
<dbReference type="SUPFAM" id="SSF54427">
    <property type="entry name" value="NTF2-like"/>
    <property type="match status" value="1"/>
</dbReference>
<dbReference type="Gene3D" id="1.25.40.10">
    <property type="entry name" value="Tetratricopeptide repeat domain"/>
    <property type="match status" value="1"/>
</dbReference>
<dbReference type="InterPro" id="IPR032710">
    <property type="entry name" value="NTF2-like_dom_sf"/>
</dbReference>
<feature type="compositionally biased region" description="Pro residues" evidence="4">
    <location>
        <begin position="186"/>
        <end position="206"/>
    </location>
</feature>
<keyword evidence="5" id="KW-0732">Signal</keyword>
<dbReference type="OrthoDB" id="5294075at2"/>
<evidence type="ECO:0000313" key="8">
    <source>
        <dbReference type="Proteomes" id="UP000242869"/>
    </source>
</evidence>
<dbReference type="InterPro" id="IPR011990">
    <property type="entry name" value="TPR-like_helical_dom_sf"/>
</dbReference>
<evidence type="ECO:0000256" key="5">
    <source>
        <dbReference type="SAM" id="SignalP"/>
    </source>
</evidence>
<dbReference type="Proteomes" id="UP000242869">
    <property type="component" value="Unassembled WGS sequence"/>
</dbReference>
<evidence type="ECO:0000259" key="6">
    <source>
        <dbReference type="Pfam" id="PF24125"/>
    </source>
</evidence>
<dbReference type="STRING" id="83765.SAMN05660284_01723"/>
<dbReference type="InterPro" id="IPR056203">
    <property type="entry name" value="Cds6_C"/>
</dbReference>